<organism evidence="6">
    <name type="scientific">uncultured bacterium</name>
    <name type="common">gcode 4</name>
    <dbReference type="NCBI Taxonomy" id="1234023"/>
    <lineage>
        <taxon>Bacteria</taxon>
        <taxon>environmental samples</taxon>
    </lineage>
</organism>
<reference evidence="6" key="1">
    <citation type="journal article" date="2012" name="Science">
        <title>Fermentation, hydrogen, and sulfur metabolism in multiple uncultivated bacterial phyla.</title>
        <authorList>
            <person name="Wrighton K.C."/>
            <person name="Thomas B.C."/>
            <person name="Sharon I."/>
            <person name="Miller C.S."/>
            <person name="Castelle C.J."/>
            <person name="VerBerkmoes N.C."/>
            <person name="Wilkins M.J."/>
            <person name="Hettich R.L."/>
            <person name="Lipton M.S."/>
            <person name="Williams K.H."/>
            <person name="Long P.E."/>
            <person name="Banfield J.F."/>
        </authorList>
    </citation>
    <scope>NUCLEOTIDE SEQUENCE [LARGE SCALE GENOMIC DNA]</scope>
</reference>
<gene>
    <name evidence="6" type="ORF">ACD_78C00011G0002</name>
</gene>
<dbReference type="Gene3D" id="3.30.450.40">
    <property type="match status" value="1"/>
</dbReference>
<dbReference type="InterPro" id="IPR036390">
    <property type="entry name" value="WH_DNA-bd_sf"/>
</dbReference>
<dbReference type="AlphaFoldDB" id="K1XZH0"/>
<evidence type="ECO:0000313" key="6">
    <source>
        <dbReference type="EMBL" id="EKD30547.1"/>
    </source>
</evidence>
<name>K1XZH0_9BACT</name>
<proteinExistence type="predicted"/>
<dbReference type="GO" id="GO:0003677">
    <property type="term" value="F:DNA binding"/>
    <property type="evidence" value="ECO:0007669"/>
    <property type="project" value="InterPro"/>
</dbReference>
<keyword evidence="4" id="KW-0804">Transcription</keyword>
<protein>
    <recommendedName>
        <fullName evidence="5">Heat-inducible transcription repressor HrcA C-terminal domain-containing protein</fullName>
    </recommendedName>
</protein>
<dbReference type="PANTHER" id="PTHR34824">
    <property type="entry name" value="HEAT-INDUCIBLE TRANSCRIPTION REPRESSOR HRCA"/>
    <property type="match status" value="1"/>
</dbReference>
<evidence type="ECO:0000256" key="4">
    <source>
        <dbReference type="ARBA" id="ARBA00023163"/>
    </source>
</evidence>
<feature type="domain" description="Heat-inducible transcription repressor HrcA C-terminal" evidence="5">
    <location>
        <begin position="73"/>
        <end position="222"/>
    </location>
</feature>
<comment type="caution">
    <text evidence="6">The sequence shown here is derived from an EMBL/GenBank/DDBJ whole genome shotgun (WGS) entry which is preliminary data.</text>
</comment>
<keyword evidence="2" id="KW-0805">Transcription regulation</keyword>
<dbReference type="InterPro" id="IPR036388">
    <property type="entry name" value="WH-like_DNA-bd_sf"/>
</dbReference>
<dbReference type="Pfam" id="PF01628">
    <property type="entry name" value="HrcA"/>
    <property type="match status" value="1"/>
</dbReference>
<dbReference type="Gene3D" id="1.10.10.10">
    <property type="entry name" value="Winged helix-like DNA-binding domain superfamily/Winged helix DNA-binding domain"/>
    <property type="match status" value="1"/>
</dbReference>
<evidence type="ECO:0000256" key="1">
    <source>
        <dbReference type="ARBA" id="ARBA00022491"/>
    </source>
</evidence>
<dbReference type="GO" id="GO:0045892">
    <property type="term" value="P:negative regulation of DNA-templated transcription"/>
    <property type="evidence" value="ECO:0007669"/>
    <property type="project" value="TreeGrafter"/>
</dbReference>
<dbReference type="EMBL" id="AMFJ01034011">
    <property type="protein sequence ID" value="EKD30547.1"/>
    <property type="molecule type" value="Genomic_DNA"/>
</dbReference>
<dbReference type="SUPFAM" id="SSF46785">
    <property type="entry name" value="Winged helix' DNA-binding domain"/>
    <property type="match status" value="1"/>
</dbReference>
<keyword evidence="3" id="KW-0346">Stress response</keyword>
<dbReference type="SUPFAM" id="SSF55781">
    <property type="entry name" value="GAF domain-like"/>
    <property type="match status" value="1"/>
</dbReference>
<dbReference type="PANTHER" id="PTHR34824:SF1">
    <property type="entry name" value="HEAT-INDUCIBLE TRANSCRIPTION REPRESSOR HRCA"/>
    <property type="match status" value="1"/>
</dbReference>
<dbReference type="InterPro" id="IPR029016">
    <property type="entry name" value="GAF-like_dom_sf"/>
</dbReference>
<evidence type="ECO:0000256" key="2">
    <source>
        <dbReference type="ARBA" id="ARBA00023015"/>
    </source>
</evidence>
<sequence length="232" mass="26129">MKKIDTRKVQILKLIIEEYIQTGEITGSKSLLKKYDLQVSSATIRNDMAALEKMGLIFQPYNSAGRLPTTRGLRVFVDYLMEQMPGVFLEAEQAVVERAVDARLDDTLYLLVSRLMKITNEITFACIPSLGANYYLGISNFLEKNTVTMGSNVYNIIKVLENKYHFIDLLKGLDIGDKVSVFIGEENIFPDLESCTMVVKKINIEGKEGYLGILGSLKMDYAFNIAAMRNVL</sequence>
<evidence type="ECO:0000256" key="3">
    <source>
        <dbReference type="ARBA" id="ARBA00023016"/>
    </source>
</evidence>
<accession>K1XZH0</accession>
<dbReference type="InterPro" id="IPR021153">
    <property type="entry name" value="HrcA_C"/>
</dbReference>
<keyword evidence="1" id="KW-0678">Repressor</keyword>
<evidence type="ECO:0000259" key="5">
    <source>
        <dbReference type="Pfam" id="PF01628"/>
    </source>
</evidence>
<dbReference type="InterPro" id="IPR002571">
    <property type="entry name" value="HrcA"/>
</dbReference>